<evidence type="ECO:0000313" key="2">
    <source>
        <dbReference type="EMBL" id="CAB3765807.1"/>
    </source>
</evidence>
<dbReference type="PANTHER" id="PTHR42964:SF1">
    <property type="entry name" value="POLYKETIDE BIOSYNTHESIS ENOYL-COA HYDRATASE PKSH-RELATED"/>
    <property type="match status" value="1"/>
</dbReference>
<reference evidence="2 3" key="1">
    <citation type="submission" date="2020-04" db="EMBL/GenBank/DDBJ databases">
        <authorList>
            <person name="De Canck E."/>
        </authorList>
    </citation>
    <scope>NUCLEOTIDE SEQUENCE [LARGE SCALE GENOMIC DNA]</scope>
    <source>
        <strain evidence="2 3">LMG 29542</strain>
    </source>
</reference>
<evidence type="ECO:0000256" key="1">
    <source>
        <dbReference type="ARBA" id="ARBA00005254"/>
    </source>
</evidence>
<dbReference type="InterPro" id="IPR029045">
    <property type="entry name" value="ClpP/crotonase-like_dom_sf"/>
</dbReference>
<dbReference type="CDD" id="cd06558">
    <property type="entry name" value="crotonase-like"/>
    <property type="match status" value="1"/>
</dbReference>
<dbReference type="RefSeq" id="WP_175229322.1">
    <property type="nucleotide sequence ID" value="NZ_CADIKH010000028.1"/>
</dbReference>
<evidence type="ECO:0000313" key="3">
    <source>
        <dbReference type="Proteomes" id="UP000494363"/>
    </source>
</evidence>
<dbReference type="InterPro" id="IPR001753">
    <property type="entry name" value="Enoyl-CoA_hydra/iso"/>
</dbReference>
<dbReference type="EMBL" id="CADIKH010000028">
    <property type="protein sequence ID" value="CAB3765807.1"/>
    <property type="molecule type" value="Genomic_DNA"/>
</dbReference>
<dbReference type="Proteomes" id="UP000494363">
    <property type="component" value="Unassembled WGS sequence"/>
</dbReference>
<accession>A0A6J5EJA1</accession>
<dbReference type="GO" id="GO:0016829">
    <property type="term" value="F:lyase activity"/>
    <property type="evidence" value="ECO:0007669"/>
    <property type="project" value="UniProtKB-KW"/>
</dbReference>
<gene>
    <name evidence="2" type="primary">pksH</name>
    <name evidence="2" type="ORF">LMG29542_05236</name>
</gene>
<dbReference type="NCBIfam" id="NF005498">
    <property type="entry name" value="PRK07112.1"/>
    <property type="match status" value="1"/>
</dbReference>
<dbReference type="InterPro" id="IPR051683">
    <property type="entry name" value="Enoyl-CoA_Hydratase/Isomerase"/>
</dbReference>
<dbReference type="SUPFAM" id="SSF52096">
    <property type="entry name" value="ClpP/crotonase"/>
    <property type="match status" value="1"/>
</dbReference>
<keyword evidence="3" id="KW-1185">Reference proteome</keyword>
<comment type="similarity">
    <text evidence="1">Belongs to the enoyl-CoA hydratase/isomerase family.</text>
</comment>
<protein>
    <submittedName>
        <fullName evidence="2">Putative polyketide biosynthesis enoyl-CoA hydratase PksH</fullName>
        <ecNumber evidence="2">4.2.1.-</ecNumber>
    </submittedName>
</protein>
<organism evidence="2 3">
    <name type="scientific">Paraburkholderia humisilvae</name>
    <dbReference type="NCBI Taxonomy" id="627669"/>
    <lineage>
        <taxon>Bacteria</taxon>
        <taxon>Pseudomonadati</taxon>
        <taxon>Pseudomonadota</taxon>
        <taxon>Betaproteobacteria</taxon>
        <taxon>Burkholderiales</taxon>
        <taxon>Burkholderiaceae</taxon>
        <taxon>Paraburkholderia</taxon>
    </lineage>
</organism>
<dbReference type="Gene3D" id="3.90.226.10">
    <property type="entry name" value="2-enoyl-CoA Hydratase, Chain A, domain 1"/>
    <property type="match status" value="1"/>
</dbReference>
<dbReference type="PANTHER" id="PTHR42964">
    <property type="entry name" value="ENOYL-COA HYDRATASE"/>
    <property type="match status" value="1"/>
</dbReference>
<dbReference type="AlphaFoldDB" id="A0A6J5EJA1"/>
<dbReference type="EC" id="4.2.1.-" evidence="2"/>
<name>A0A6J5EJA1_9BURK</name>
<sequence length="260" mass="28284">MDWLTRSYTTLRVRLDDAVCFVQMYRAAAGNAINEQLIADLTAVLRDCEAHAKIVVLEGLPDVFCNGADFREIQSRFDGGGAAHDDPGPLYDLWLRLAQGPFMTIAHVRGRANAGGVGFVAACDLVVSDEKAVFSLSELLFGVMPACVLPFLVRRIGAARANAMTLTTQPVSAAQAKAWGLVDVCDANTESTLRILLLRLRRLERTAIARYKRYATTLDGSLAAAKPAALAANVEVFSDPHNLRNIARYVSTGRFPWEAS</sequence>
<keyword evidence="2" id="KW-0456">Lyase</keyword>
<dbReference type="Pfam" id="PF00378">
    <property type="entry name" value="ECH_1"/>
    <property type="match status" value="1"/>
</dbReference>
<proteinExistence type="inferred from homology"/>